<sequence>MKNYTLAASAGLFLVFAAPAFATSNLVNCLDYVIGLSDEVAIEGQARAGSVSAFEQRVCESSSERASDITEVTLYPVFIEELGMATRVIVIPTMTNDN</sequence>
<name>A0ABQ1KNZ9_9RHOB</name>
<evidence type="ECO:0000256" key="1">
    <source>
        <dbReference type="SAM" id="SignalP"/>
    </source>
</evidence>
<organism evidence="2 3">
    <name type="scientific">Marivita lacus</name>
    <dbReference type="NCBI Taxonomy" id="1323742"/>
    <lineage>
        <taxon>Bacteria</taxon>
        <taxon>Pseudomonadati</taxon>
        <taxon>Pseudomonadota</taxon>
        <taxon>Alphaproteobacteria</taxon>
        <taxon>Rhodobacterales</taxon>
        <taxon>Roseobacteraceae</taxon>
        <taxon>Marivita</taxon>
    </lineage>
</organism>
<keyword evidence="1" id="KW-0732">Signal</keyword>
<evidence type="ECO:0000313" key="3">
    <source>
        <dbReference type="Proteomes" id="UP000645462"/>
    </source>
</evidence>
<evidence type="ECO:0000313" key="2">
    <source>
        <dbReference type="EMBL" id="GGC00694.1"/>
    </source>
</evidence>
<protein>
    <submittedName>
        <fullName evidence="2">Uncharacterized protein</fullName>
    </submittedName>
</protein>
<keyword evidence="3" id="KW-1185">Reference proteome</keyword>
<accession>A0ABQ1KNZ9</accession>
<feature type="chain" id="PRO_5047399920" evidence="1">
    <location>
        <begin position="23"/>
        <end position="98"/>
    </location>
</feature>
<reference evidence="3" key="1">
    <citation type="journal article" date="2019" name="Int. J. Syst. Evol. Microbiol.">
        <title>The Global Catalogue of Microorganisms (GCM) 10K type strain sequencing project: providing services to taxonomists for standard genome sequencing and annotation.</title>
        <authorList>
            <consortium name="The Broad Institute Genomics Platform"/>
            <consortium name="The Broad Institute Genome Sequencing Center for Infectious Disease"/>
            <person name="Wu L."/>
            <person name="Ma J."/>
        </authorList>
    </citation>
    <scope>NUCLEOTIDE SEQUENCE [LARGE SCALE GENOMIC DNA]</scope>
    <source>
        <strain evidence="3">CGMCC 1.12478</strain>
    </source>
</reference>
<dbReference type="EMBL" id="BMFC01000003">
    <property type="protein sequence ID" value="GGC00694.1"/>
    <property type="molecule type" value="Genomic_DNA"/>
</dbReference>
<dbReference type="RefSeq" id="WP_188481566.1">
    <property type="nucleotide sequence ID" value="NZ_BMFC01000003.1"/>
</dbReference>
<gene>
    <name evidence="2" type="ORF">GCM10011363_16620</name>
</gene>
<feature type="signal peptide" evidence="1">
    <location>
        <begin position="1"/>
        <end position="22"/>
    </location>
</feature>
<proteinExistence type="predicted"/>
<dbReference type="Proteomes" id="UP000645462">
    <property type="component" value="Unassembled WGS sequence"/>
</dbReference>
<comment type="caution">
    <text evidence="2">The sequence shown here is derived from an EMBL/GenBank/DDBJ whole genome shotgun (WGS) entry which is preliminary data.</text>
</comment>